<dbReference type="CDD" id="cd00130">
    <property type="entry name" value="PAS"/>
    <property type="match status" value="1"/>
</dbReference>
<dbReference type="InterPro" id="IPR000014">
    <property type="entry name" value="PAS"/>
</dbReference>
<dbReference type="PROSITE" id="PS50112">
    <property type="entry name" value="PAS"/>
    <property type="match status" value="1"/>
</dbReference>
<protein>
    <recommendedName>
        <fullName evidence="1">PAS domain-containing protein</fullName>
    </recommendedName>
</protein>
<evidence type="ECO:0000259" key="1">
    <source>
        <dbReference type="PROSITE" id="PS50112"/>
    </source>
</evidence>
<proteinExistence type="predicted"/>
<gene>
    <name evidence="2" type="ORF">WUBG_04531</name>
</gene>
<dbReference type="InterPro" id="IPR035965">
    <property type="entry name" value="PAS-like_dom_sf"/>
</dbReference>
<dbReference type="Proteomes" id="UP000004810">
    <property type="component" value="Unassembled WGS sequence"/>
</dbReference>
<feature type="domain" description="PAS" evidence="1">
    <location>
        <begin position="3"/>
        <end position="73"/>
    </location>
</feature>
<dbReference type="EMBL" id="ADBV01001564">
    <property type="protein sequence ID" value="EJW84554.1"/>
    <property type="molecule type" value="Genomic_DNA"/>
</dbReference>
<sequence>MSHKELAEFIIEQTSDALIYADNHGNIQRWNDAASQLFGFSKDEALGQSLDIIIPERARKAHWHGFNIAIQNGNLRLSGKPTLTKALHKDIDKRLYVEMSFSLIKDNDGHVQGSVAIARDIQDIKKPDILSGFFVFDALDITPVVPAFSVAVFSYSYLEHPALYVPMIGN</sequence>
<reference evidence="3" key="1">
    <citation type="submission" date="2012-08" db="EMBL/GenBank/DDBJ databases">
        <title>The Genome Sequence of Wuchereria bancrofti.</title>
        <authorList>
            <person name="Nutman T.B."/>
            <person name="Fink D.L."/>
            <person name="Russ C."/>
            <person name="Young S."/>
            <person name="Zeng Q."/>
            <person name="Koehrsen M."/>
            <person name="Alvarado L."/>
            <person name="Berlin A."/>
            <person name="Chapman S.B."/>
            <person name="Chen Z."/>
            <person name="Freedman E."/>
            <person name="Gellesch M."/>
            <person name="Goldberg J."/>
            <person name="Griggs A."/>
            <person name="Gujja S."/>
            <person name="Heilman E.R."/>
            <person name="Heiman D."/>
            <person name="Hepburn T."/>
            <person name="Howarth C."/>
            <person name="Jen D."/>
            <person name="Larson L."/>
            <person name="Lewis B."/>
            <person name="Mehta T."/>
            <person name="Park D."/>
            <person name="Pearson M."/>
            <person name="Roberts A."/>
            <person name="Saif S."/>
            <person name="Shea T."/>
            <person name="Shenoy N."/>
            <person name="Sisk P."/>
            <person name="Stolte C."/>
            <person name="Sykes S."/>
            <person name="Walk T."/>
            <person name="White J."/>
            <person name="Yandava C."/>
            <person name="Haas B."/>
            <person name="Henn M.R."/>
            <person name="Nusbaum C."/>
            <person name="Birren B."/>
        </authorList>
    </citation>
    <scope>NUCLEOTIDE SEQUENCE [LARGE SCALE GENOMIC DNA]</scope>
    <source>
        <strain evidence="3">NA</strain>
    </source>
</reference>
<comment type="caution">
    <text evidence="2">The sequence shown here is derived from an EMBL/GenBank/DDBJ whole genome shotgun (WGS) entry which is preliminary data.</text>
</comment>
<dbReference type="AlphaFoldDB" id="J9FB45"/>
<evidence type="ECO:0000313" key="3">
    <source>
        <dbReference type="Proteomes" id="UP000004810"/>
    </source>
</evidence>
<dbReference type="Gene3D" id="3.30.450.20">
    <property type="entry name" value="PAS domain"/>
    <property type="match status" value="1"/>
</dbReference>
<dbReference type="Pfam" id="PF13426">
    <property type="entry name" value="PAS_9"/>
    <property type="match status" value="1"/>
</dbReference>
<name>J9FB45_WUCBA</name>
<evidence type="ECO:0000313" key="2">
    <source>
        <dbReference type="EMBL" id="EJW84554.1"/>
    </source>
</evidence>
<dbReference type="SMART" id="SM00091">
    <property type="entry name" value="PAS"/>
    <property type="match status" value="1"/>
</dbReference>
<dbReference type="SUPFAM" id="SSF55785">
    <property type="entry name" value="PYP-like sensor domain (PAS domain)"/>
    <property type="match status" value="1"/>
</dbReference>
<organism evidence="2 3">
    <name type="scientific">Wuchereria bancrofti</name>
    <dbReference type="NCBI Taxonomy" id="6293"/>
    <lineage>
        <taxon>Eukaryota</taxon>
        <taxon>Metazoa</taxon>
        <taxon>Ecdysozoa</taxon>
        <taxon>Nematoda</taxon>
        <taxon>Chromadorea</taxon>
        <taxon>Rhabditida</taxon>
        <taxon>Spirurina</taxon>
        <taxon>Spiruromorpha</taxon>
        <taxon>Filarioidea</taxon>
        <taxon>Onchocercidae</taxon>
        <taxon>Wuchereria</taxon>
    </lineage>
</organism>
<dbReference type="NCBIfam" id="TIGR00229">
    <property type="entry name" value="sensory_box"/>
    <property type="match status" value="1"/>
</dbReference>
<accession>J9FB45</accession>